<proteinExistence type="inferred from homology"/>
<dbReference type="CDD" id="cd07035">
    <property type="entry name" value="TPP_PYR_POX_like"/>
    <property type="match status" value="1"/>
</dbReference>
<dbReference type="EMBL" id="QGNA01000002">
    <property type="protein sequence ID" value="PWS37236.1"/>
    <property type="molecule type" value="Genomic_DNA"/>
</dbReference>
<keyword evidence="7" id="KW-1185">Reference proteome</keyword>
<dbReference type="CDD" id="cd02002">
    <property type="entry name" value="TPP_BFDC"/>
    <property type="match status" value="1"/>
</dbReference>
<dbReference type="GO" id="GO:0005948">
    <property type="term" value="C:acetolactate synthase complex"/>
    <property type="evidence" value="ECO:0007669"/>
    <property type="project" value="TreeGrafter"/>
</dbReference>
<dbReference type="GO" id="GO:0009099">
    <property type="term" value="P:L-valine biosynthetic process"/>
    <property type="evidence" value="ECO:0007669"/>
    <property type="project" value="TreeGrafter"/>
</dbReference>
<dbReference type="GO" id="GO:0030976">
    <property type="term" value="F:thiamine pyrophosphate binding"/>
    <property type="evidence" value="ECO:0007669"/>
    <property type="project" value="InterPro"/>
</dbReference>
<organism evidence="6 7">
    <name type="scientific">Falsiroseomonas bella</name>
    <dbReference type="NCBI Taxonomy" id="2184016"/>
    <lineage>
        <taxon>Bacteria</taxon>
        <taxon>Pseudomonadati</taxon>
        <taxon>Pseudomonadota</taxon>
        <taxon>Alphaproteobacteria</taxon>
        <taxon>Acetobacterales</taxon>
        <taxon>Roseomonadaceae</taxon>
        <taxon>Falsiroseomonas</taxon>
    </lineage>
</organism>
<evidence type="ECO:0000313" key="6">
    <source>
        <dbReference type="EMBL" id="PWS37236.1"/>
    </source>
</evidence>
<dbReference type="AlphaFoldDB" id="A0A317FI58"/>
<evidence type="ECO:0000313" key="7">
    <source>
        <dbReference type="Proteomes" id="UP000245765"/>
    </source>
</evidence>
<dbReference type="Pfam" id="PF02775">
    <property type="entry name" value="TPP_enzyme_C"/>
    <property type="match status" value="1"/>
</dbReference>
<dbReference type="InterPro" id="IPR045229">
    <property type="entry name" value="TPP_enz"/>
</dbReference>
<comment type="caution">
    <text evidence="6">The sequence shown here is derived from an EMBL/GenBank/DDBJ whole genome shotgun (WGS) entry which is preliminary data.</text>
</comment>
<feature type="region of interest" description="Disordered" evidence="3">
    <location>
        <begin position="1"/>
        <end position="25"/>
    </location>
</feature>
<gene>
    <name evidence="6" type="ORF">DFH01_10290</name>
</gene>
<dbReference type="InterPro" id="IPR029035">
    <property type="entry name" value="DHS-like_NAD/FAD-binding_dom"/>
</dbReference>
<protein>
    <submittedName>
        <fullName evidence="6">Thiamine pyrophosphate-requiring protein</fullName>
    </submittedName>
</protein>
<dbReference type="InterPro" id="IPR012001">
    <property type="entry name" value="Thiamin_PyroP_enz_TPP-bd_dom"/>
</dbReference>
<feature type="domain" description="Thiamine pyrophosphate enzyme N-terminal TPP-binding" evidence="5">
    <location>
        <begin position="63"/>
        <end position="189"/>
    </location>
</feature>
<keyword evidence="2" id="KW-0786">Thiamine pyrophosphate</keyword>
<dbReference type="GO" id="GO:0003984">
    <property type="term" value="F:acetolactate synthase activity"/>
    <property type="evidence" value="ECO:0007669"/>
    <property type="project" value="TreeGrafter"/>
</dbReference>
<comment type="similarity">
    <text evidence="1">Belongs to the TPP enzyme family.</text>
</comment>
<dbReference type="PANTHER" id="PTHR18968:SF13">
    <property type="entry name" value="ACETOLACTATE SYNTHASE CATALYTIC SUBUNIT, MITOCHONDRIAL"/>
    <property type="match status" value="1"/>
</dbReference>
<dbReference type="Pfam" id="PF02776">
    <property type="entry name" value="TPP_enzyme_N"/>
    <property type="match status" value="1"/>
</dbReference>
<sequence>MRPRAARAGESGGQRGHEGPTMQLRHPASPFFRAAGAVLARSLGLRSCSDKPEGRMAAAGESAGAVLLRAMAARGVRHLFANSGTDFPSVIEAYARSPEGLPRPILCAHENLAIGMAHGHAMVSGQAQAVMVHVNVGAANALGGLFNAAREFVPVIFLAGRTPLLEAGAPGARSLNIHWAQEMFDQGAMLREAVKWDYELRRPEQAEAAVARALAIAGSDPRGPVALMLPREVLAAPVPEMPERADPPAAAPTAPDATTVALIAAALASAERPLVITASAGRDTAVPAMLADLAERFALRVVEYRPRFHSLDNAHPMHGGFEVDPWLAESDAILVLECDVPWIPAHRAPRPDARIFHAGPDPLFARYPMRGFGGEAALPVRAAQLLPALAAALAAEAPAHAARIAARGAAIAAANATARERGLAAARDPGGAEMSMAFVTARLAAALGGPAPDALLVNEYPLVRPAMTLRHPASFFGSSPVGSLGWGLPAALGAKLAAPDRLVVAALGDGSYLFANPVVCHQASAAEGLPVLSVIFDNGGYGAVKRATTAMYPQGAAVASGRIPLSDFGAVPDHVRIIEACGGRGWRVERAEDLDAALQAAIATVRAGTQALVSVRCR</sequence>
<dbReference type="InterPro" id="IPR029061">
    <property type="entry name" value="THDP-binding"/>
</dbReference>
<dbReference type="PANTHER" id="PTHR18968">
    <property type="entry name" value="THIAMINE PYROPHOSPHATE ENZYMES"/>
    <property type="match status" value="1"/>
</dbReference>
<dbReference type="GO" id="GO:0009097">
    <property type="term" value="P:isoleucine biosynthetic process"/>
    <property type="evidence" value="ECO:0007669"/>
    <property type="project" value="TreeGrafter"/>
</dbReference>
<dbReference type="Proteomes" id="UP000245765">
    <property type="component" value="Unassembled WGS sequence"/>
</dbReference>
<dbReference type="Gene3D" id="3.40.50.970">
    <property type="match status" value="2"/>
</dbReference>
<feature type="domain" description="Thiamine pyrophosphate enzyme TPP-binding" evidence="4">
    <location>
        <begin position="468"/>
        <end position="604"/>
    </location>
</feature>
<dbReference type="SUPFAM" id="SSF52467">
    <property type="entry name" value="DHS-like NAD/FAD-binding domain"/>
    <property type="match status" value="1"/>
</dbReference>
<evidence type="ECO:0000256" key="1">
    <source>
        <dbReference type="ARBA" id="ARBA00007812"/>
    </source>
</evidence>
<dbReference type="GO" id="GO:0050660">
    <property type="term" value="F:flavin adenine dinucleotide binding"/>
    <property type="evidence" value="ECO:0007669"/>
    <property type="project" value="TreeGrafter"/>
</dbReference>
<evidence type="ECO:0000256" key="2">
    <source>
        <dbReference type="ARBA" id="ARBA00023052"/>
    </source>
</evidence>
<dbReference type="InterPro" id="IPR011766">
    <property type="entry name" value="TPP_enzyme_TPP-bd"/>
</dbReference>
<evidence type="ECO:0000259" key="4">
    <source>
        <dbReference type="Pfam" id="PF02775"/>
    </source>
</evidence>
<name>A0A317FI58_9PROT</name>
<dbReference type="Gene3D" id="3.40.50.1220">
    <property type="entry name" value="TPP-binding domain"/>
    <property type="match status" value="1"/>
</dbReference>
<evidence type="ECO:0000256" key="3">
    <source>
        <dbReference type="SAM" id="MobiDB-lite"/>
    </source>
</evidence>
<dbReference type="SUPFAM" id="SSF52518">
    <property type="entry name" value="Thiamin diphosphate-binding fold (THDP-binding)"/>
    <property type="match status" value="2"/>
</dbReference>
<accession>A0A317FI58</accession>
<evidence type="ECO:0000259" key="5">
    <source>
        <dbReference type="Pfam" id="PF02776"/>
    </source>
</evidence>
<reference evidence="7" key="1">
    <citation type="submission" date="2018-05" db="EMBL/GenBank/DDBJ databases">
        <authorList>
            <person name="Du Z."/>
            <person name="Wang X."/>
        </authorList>
    </citation>
    <scope>NUCLEOTIDE SEQUENCE [LARGE SCALE GENOMIC DNA]</scope>
    <source>
        <strain evidence="7">CQN31</strain>
    </source>
</reference>
<dbReference type="NCBIfam" id="NF006203">
    <property type="entry name" value="PRK08327.1"/>
    <property type="match status" value="1"/>
</dbReference>